<evidence type="ECO:0000313" key="3">
    <source>
        <dbReference type="Proteomes" id="UP000534870"/>
    </source>
</evidence>
<keyword evidence="1" id="KW-1133">Transmembrane helix</keyword>
<dbReference type="InterPro" id="IPR009495">
    <property type="entry name" value="NrsF"/>
</dbReference>
<protein>
    <submittedName>
        <fullName evidence="2">DUF1109 family protein</fullName>
    </submittedName>
</protein>
<sequence>LVFMLACPFDDPLYVAVWYLLGGGVTALAARLVLPPLTRW</sequence>
<gene>
    <name evidence="2" type="ORF">HUK84_03010</name>
</gene>
<keyword evidence="1" id="KW-0472">Membrane</keyword>
<feature type="non-terminal residue" evidence="2">
    <location>
        <position position="1"/>
    </location>
</feature>
<evidence type="ECO:0000256" key="1">
    <source>
        <dbReference type="SAM" id="Phobius"/>
    </source>
</evidence>
<dbReference type="AlphaFoldDB" id="A0A7Y7IUP8"/>
<name>A0A7Y7IUP8_9PROT</name>
<feature type="transmembrane region" description="Helical" evidence="1">
    <location>
        <begin position="12"/>
        <end position="34"/>
    </location>
</feature>
<dbReference type="Pfam" id="PF06532">
    <property type="entry name" value="NrsF"/>
    <property type="match status" value="1"/>
</dbReference>
<comment type="caution">
    <text evidence="2">The sequence shown here is derived from an EMBL/GenBank/DDBJ whole genome shotgun (WGS) entry which is preliminary data.</text>
</comment>
<keyword evidence="1" id="KW-0812">Transmembrane</keyword>
<organism evidence="2 3">
    <name type="scientific">Nguyenibacter vanlangensis</name>
    <dbReference type="NCBI Taxonomy" id="1216886"/>
    <lineage>
        <taxon>Bacteria</taxon>
        <taxon>Pseudomonadati</taxon>
        <taxon>Pseudomonadota</taxon>
        <taxon>Alphaproteobacteria</taxon>
        <taxon>Acetobacterales</taxon>
        <taxon>Acetobacteraceae</taxon>
        <taxon>Nguyenibacter</taxon>
    </lineage>
</organism>
<proteinExistence type="predicted"/>
<reference evidence="2 3" key="1">
    <citation type="submission" date="2020-06" db="EMBL/GenBank/DDBJ databases">
        <title>Description of novel acetic acid bacteria.</title>
        <authorList>
            <person name="Sombolestani A."/>
        </authorList>
    </citation>
    <scope>NUCLEOTIDE SEQUENCE [LARGE SCALE GENOMIC DNA]</scope>
    <source>
        <strain evidence="2 3">LMG 31431</strain>
    </source>
</reference>
<evidence type="ECO:0000313" key="2">
    <source>
        <dbReference type="EMBL" id="NVN10126.1"/>
    </source>
</evidence>
<dbReference type="EMBL" id="JABXXP010000019">
    <property type="protein sequence ID" value="NVN10126.1"/>
    <property type="molecule type" value="Genomic_DNA"/>
</dbReference>
<accession>A0A7Y7IUP8</accession>
<dbReference type="Proteomes" id="UP000534870">
    <property type="component" value="Unassembled WGS sequence"/>
</dbReference>